<proteinExistence type="predicted"/>
<keyword evidence="3" id="KW-1185">Reference proteome</keyword>
<gene>
    <name evidence="2" type="ORF">RDWZM_009990</name>
</gene>
<feature type="compositionally biased region" description="Polar residues" evidence="1">
    <location>
        <begin position="7"/>
        <end position="16"/>
    </location>
</feature>
<dbReference type="AlphaFoldDB" id="A0A9Q0LXM5"/>
<sequence length="59" mass="6714">CVVYTPQPHTCSTQWRSADAVDDDDDEEEEEDGDGNGNVHCRFSLAPSLSHRYWRCLLS</sequence>
<comment type="caution">
    <text evidence="2">The sequence shown here is derived from an EMBL/GenBank/DDBJ whole genome shotgun (WGS) entry which is preliminary data.</text>
</comment>
<evidence type="ECO:0000313" key="2">
    <source>
        <dbReference type="EMBL" id="KAJ6215490.1"/>
    </source>
</evidence>
<dbReference type="EMBL" id="JAPWDV010000004">
    <property type="protein sequence ID" value="KAJ6215490.1"/>
    <property type="molecule type" value="Genomic_DNA"/>
</dbReference>
<evidence type="ECO:0000313" key="3">
    <source>
        <dbReference type="Proteomes" id="UP001142055"/>
    </source>
</evidence>
<protein>
    <submittedName>
        <fullName evidence="2">Uncharacterized protein</fullName>
    </submittedName>
</protein>
<organism evidence="2 3">
    <name type="scientific">Blomia tropicalis</name>
    <name type="common">Mite</name>
    <dbReference type="NCBI Taxonomy" id="40697"/>
    <lineage>
        <taxon>Eukaryota</taxon>
        <taxon>Metazoa</taxon>
        <taxon>Ecdysozoa</taxon>
        <taxon>Arthropoda</taxon>
        <taxon>Chelicerata</taxon>
        <taxon>Arachnida</taxon>
        <taxon>Acari</taxon>
        <taxon>Acariformes</taxon>
        <taxon>Sarcoptiformes</taxon>
        <taxon>Astigmata</taxon>
        <taxon>Glycyphagoidea</taxon>
        <taxon>Echimyopodidae</taxon>
        <taxon>Blomia</taxon>
    </lineage>
</organism>
<dbReference type="Proteomes" id="UP001142055">
    <property type="component" value="Chromosome 4"/>
</dbReference>
<feature type="compositionally biased region" description="Acidic residues" evidence="1">
    <location>
        <begin position="20"/>
        <end position="34"/>
    </location>
</feature>
<feature type="region of interest" description="Disordered" evidence="1">
    <location>
        <begin position="1"/>
        <end position="38"/>
    </location>
</feature>
<feature type="non-terminal residue" evidence="2">
    <location>
        <position position="1"/>
    </location>
</feature>
<name>A0A9Q0LXM5_BLOTA</name>
<accession>A0A9Q0LXM5</accession>
<evidence type="ECO:0000256" key="1">
    <source>
        <dbReference type="SAM" id="MobiDB-lite"/>
    </source>
</evidence>
<feature type="non-terminal residue" evidence="2">
    <location>
        <position position="59"/>
    </location>
</feature>
<reference evidence="2" key="1">
    <citation type="submission" date="2022-12" db="EMBL/GenBank/DDBJ databases">
        <title>Genome assemblies of Blomia tropicalis.</title>
        <authorList>
            <person name="Cui Y."/>
        </authorList>
    </citation>
    <scope>NUCLEOTIDE SEQUENCE</scope>
    <source>
        <tissue evidence="2">Adult mites</tissue>
    </source>
</reference>